<feature type="region of interest" description="Disordered" evidence="1">
    <location>
        <begin position="41"/>
        <end position="65"/>
    </location>
</feature>
<feature type="compositionally biased region" description="Basic and acidic residues" evidence="1">
    <location>
        <begin position="185"/>
        <end position="195"/>
    </location>
</feature>
<accession>A0A448YJN5</accession>
<dbReference type="Pfam" id="PF26147">
    <property type="entry name" value="AB_HYDROLASE_YMC0-YMC35"/>
    <property type="match status" value="1"/>
</dbReference>
<dbReference type="OrthoDB" id="5598028at2759"/>
<feature type="region of interest" description="Disordered" evidence="1">
    <location>
        <begin position="262"/>
        <end position="292"/>
    </location>
</feature>
<dbReference type="Proteomes" id="UP000290900">
    <property type="component" value="Unassembled WGS sequence"/>
</dbReference>
<feature type="region of interest" description="Disordered" evidence="1">
    <location>
        <begin position="1"/>
        <end position="29"/>
    </location>
</feature>
<organism evidence="3 4">
    <name type="scientific">Brettanomyces naardenensis</name>
    <name type="common">Yeast</name>
    <dbReference type="NCBI Taxonomy" id="13370"/>
    <lineage>
        <taxon>Eukaryota</taxon>
        <taxon>Fungi</taxon>
        <taxon>Dikarya</taxon>
        <taxon>Ascomycota</taxon>
        <taxon>Saccharomycotina</taxon>
        <taxon>Pichiomycetes</taxon>
        <taxon>Pichiales</taxon>
        <taxon>Pichiaceae</taxon>
        <taxon>Brettanomyces</taxon>
    </lineage>
</organism>
<dbReference type="InterPro" id="IPR058934">
    <property type="entry name" value="YMC020W-like"/>
</dbReference>
<sequence length="829" mass="93174">MPDTADQKEEGNGSSDPKSVPIARSDSSVSISQMLLHPFTGRDRRFSTSGKKRYSVSSYQQRHDNSEDINMIPVAVKRETTREVATFGVATANYKETGDDEDDATINAVDKAASDATANDNNGTATTENVRTTSDDGTVPLQRELTLKEYRNEVMKQRGEGAENEDETVVTGTGEGGWFSWGWGRRQDNTETVERIEEDQVTDETPADDHDENQTNKSRGFWGWIRPSAVITEEVPIIGAEELEPNKLSKVISSVGVEEQQEETERSWWPRWGWGSPSTGNDENESSEGTLTSSIHDVEHQLRESAKEAEKILKVKTSSYSWPSSWAFYTNSNEELGQLSIMGSKSLKEPLLLKQNVSSQFAVDEQAKFALNEVALEDSVKIDSSVVIPKLDWNYRDLTLRTQLRIFLSSMGGPITKVAPGESHLYHDSAYDERPKNRLHKKAVIIGVHSFLPMQLVESFIGESTGTADQLTDMTRKQLVKWGEEHNTEWDIETVSLDGYGQIFDRVSNCLSLLENWTGAMSDSDVVLVVSSLQSVAISVHILSRLATAGYLDNVSKAGMINIGGPCLGPTVGLDSKLTVKSSSGSLENDILLELFDFQDSETLQSRELVRHLKILIGRNVKICFIGSMTDSLTPLYSSLCLQISHPNIYRAIYIDGGSDQPDFLVTLLNLALTVKNLNLNDHRLLVELSNFFMENADRRKKKGHQNQFIGGSVYEDGNVYGIGIENLLETHDLIFAQAVEEEEDFHVKEFNMNEYHMPWCMRGFIEELGKLKEKEDRRRDRSFAVDTGQMIDQLLEEFKAWEPKEKEYKELRYCIEAMGEMKREDVAN</sequence>
<keyword evidence="4" id="KW-1185">Reference proteome</keyword>
<gene>
    <name evidence="3" type="ORF">BRENAR_LOCUS1890</name>
</gene>
<dbReference type="InParanoid" id="A0A448YJN5"/>
<proteinExistence type="predicted"/>
<feature type="compositionally biased region" description="Low complexity" evidence="1">
    <location>
        <begin position="115"/>
        <end position="129"/>
    </location>
</feature>
<evidence type="ECO:0000313" key="3">
    <source>
        <dbReference type="EMBL" id="VEU21155.1"/>
    </source>
</evidence>
<dbReference type="EMBL" id="CAACVR010000010">
    <property type="protein sequence ID" value="VEU21155.1"/>
    <property type="molecule type" value="Genomic_DNA"/>
</dbReference>
<feature type="domain" description="YMC020W-like alpha/beta hydrolase" evidence="2">
    <location>
        <begin position="438"/>
        <end position="768"/>
    </location>
</feature>
<feature type="compositionally biased region" description="Basic and acidic residues" evidence="1">
    <location>
        <begin position="1"/>
        <end position="11"/>
    </location>
</feature>
<name>A0A448YJN5_BRENA</name>
<feature type="region of interest" description="Disordered" evidence="1">
    <location>
        <begin position="115"/>
        <end position="136"/>
    </location>
</feature>
<feature type="compositionally biased region" description="Acidic residues" evidence="1">
    <location>
        <begin position="196"/>
        <end position="211"/>
    </location>
</feature>
<protein>
    <submittedName>
        <fullName evidence="3">DEKNAAC102077</fullName>
    </submittedName>
</protein>
<evidence type="ECO:0000256" key="1">
    <source>
        <dbReference type="SAM" id="MobiDB-lite"/>
    </source>
</evidence>
<dbReference type="InterPro" id="IPR058933">
    <property type="entry name" value="YMC020W-like_ab_hydrolase"/>
</dbReference>
<dbReference type="AlphaFoldDB" id="A0A448YJN5"/>
<dbReference type="PANTHER" id="PTHR47349">
    <property type="entry name" value="CHROMOSOME 8, WHOLE GENOME SHOTGUN SEQUENCE"/>
    <property type="match status" value="1"/>
</dbReference>
<dbReference type="PANTHER" id="PTHR47349:SF1">
    <property type="entry name" value="AER328WP"/>
    <property type="match status" value="1"/>
</dbReference>
<feature type="region of interest" description="Disordered" evidence="1">
    <location>
        <begin position="158"/>
        <end position="219"/>
    </location>
</feature>
<evidence type="ECO:0000259" key="2">
    <source>
        <dbReference type="Pfam" id="PF26147"/>
    </source>
</evidence>
<reference evidence="3 4" key="1">
    <citation type="submission" date="2018-12" db="EMBL/GenBank/DDBJ databases">
        <authorList>
            <person name="Tiukova I."/>
            <person name="Dainat J."/>
        </authorList>
    </citation>
    <scope>NUCLEOTIDE SEQUENCE [LARGE SCALE GENOMIC DNA]</scope>
</reference>
<evidence type="ECO:0000313" key="4">
    <source>
        <dbReference type="Proteomes" id="UP000290900"/>
    </source>
</evidence>
<feature type="compositionally biased region" description="Low complexity" evidence="1">
    <location>
        <begin position="269"/>
        <end position="278"/>
    </location>
</feature>